<dbReference type="Pfam" id="PF01193">
    <property type="entry name" value="RNA_pol_L"/>
    <property type="match status" value="1"/>
</dbReference>
<dbReference type="Proteomes" id="UP000077671">
    <property type="component" value="Unassembled WGS sequence"/>
</dbReference>
<dbReference type="Gene3D" id="2.170.120.12">
    <property type="entry name" value="DNA-directed RNA polymerase, insert domain"/>
    <property type="match status" value="1"/>
</dbReference>
<evidence type="ECO:0000256" key="2">
    <source>
        <dbReference type="ARBA" id="ARBA00023163"/>
    </source>
</evidence>
<dbReference type="CDD" id="cd07031">
    <property type="entry name" value="RNAP_II_RPB3"/>
    <property type="match status" value="1"/>
</dbReference>
<dbReference type="AlphaFoldDB" id="A0A177UZX3"/>
<keyword evidence="2" id="KW-0804">Transcription</keyword>
<reference evidence="6" key="2">
    <citation type="journal article" date="2019" name="IMA Fungus">
        <title>Genome sequencing and comparison of five Tilletia species to identify candidate genes for the detection of regulated species infecting wheat.</title>
        <authorList>
            <person name="Nguyen H.D.T."/>
            <person name="Sultana T."/>
            <person name="Kesanakurti P."/>
            <person name="Hambleton S."/>
        </authorList>
    </citation>
    <scope>NUCLEOTIDE SEQUENCE</scope>
    <source>
        <strain evidence="6">DAOMC 238032</strain>
    </source>
</reference>
<dbReference type="GO" id="GO:0005665">
    <property type="term" value="C:RNA polymerase II, core complex"/>
    <property type="evidence" value="ECO:0007669"/>
    <property type="project" value="TreeGrafter"/>
</dbReference>
<dbReference type="InterPro" id="IPR036603">
    <property type="entry name" value="RBP11-like"/>
</dbReference>
<reference evidence="5" key="3">
    <citation type="submission" date="2020-10" db="EMBL/GenBank/DDBJ databases">
        <authorList>
            <person name="Sedaghatjoo S."/>
        </authorList>
    </citation>
    <scope>NUCLEOTIDE SEQUENCE</scope>
    <source>
        <strain evidence="5">AZH3</strain>
    </source>
</reference>
<evidence type="ECO:0000313" key="5">
    <source>
        <dbReference type="EMBL" id="CAD6919759.1"/>
    </source>
</evidence>
<comment type="similarity">
    <text evidence="3">Belongs to the archaeal Rpo3/eukaryotic RPB3 RNA polymerase subunit family.</text>
</comment>
<evidence type="ECO:0000313" key="6">
    <source>
        <dbReference type="EMBL" id="KAE8257692.1"/>
    </source>
</evidence>
<evidence type="ECO:0000256" key="3">
    <source>
        <dbReference type="ARBA" id="ARBA00025804"/>
    </source>
</evidence>
<dbReference type="InterPro" id="IPR022842">
    <property type="entry name" value="RNAP_Rpo3/Rpb3/RPAC1"/>
</dbReference>
<dbReference type="EMBL" id="CAJHJG010002371">
    <property type="protein sequence ID" value="CAD6919759.1"/>
    <property type="molecule type" value="Genomic_DNA"/>
</dbReference>
<name>A0A177UZX3_9BASI</name>
<evidence type="ECO:0000313" key="8">
    <source>
        <dbReference type="Proteomes" id="UP000836402"/>
    </source>
</evidence>
<dbReference type="SUPFAM" id="SSF55257">
    <property type="entry name" value="RBP11-like subunits of RNA polymerase"/>
    <property type="match status" value="1"/>
</dbReference>
<dbReference type="GO" id="GO:0046983">
    <property type="term" value="F:protein dimerization activity"/>
    <property type="evidence" value="ECO:0007669"/>
    <property type="project" value="InterPro"/>
</dbReference>
<proteinExistence type="inferred from homology"/>
<dbReference type="GO" id="GO:0003899">
    <property type="term" value="F:DNA-directed RNA polymerase activity"/>
    <property type="evidence" value="ECO:0007669"/>
    <property type="project" value="InterPro"/>
</dbReference>
<protein>
    <recommendedName>
        <fullName evidence="4">DNA-directed RNA polymerase RpoA/D/Rpb3-type domain-containing protein</fullName>
    </recommendedName>
</protein>
<sequence>MAGLPQPKITIQQLNSDRVAFILENVDLSFANSLRRVMIAEVPTVAIEHVEIRQNTTVLPDDMIAHRMGLIPLVSKHCMRSMLRQEDCACESEEGCDNCAIELELKVSCSEGKMEITSKDHLIRSSVFGAASGLQMPDVPLNPLLGQYRPHNFGNPIDTGNEGSPGIVIAKLATSQELHLRCVARRGFGKEHAKWSPVAAVGFEYDPHNKLRHTSYWYELDAKAEWPESENAQFEDPADEDAAFDYNAKAEKFYFDVETTGSMDPAEIVETALEILQHKTAEVILELGVQDDIPMNDMNGGMVDGQQWA</sequence>
<keyword evidence="1" id="KW-0240">DNA-directed RNA polymerase</keyword>
<reference evidence="6" key="1">
    <citation type="submission" date="2016-04" db="EMBL/GenBank/DDBJ databases">
        <authorList>
            <person name="Nguyen H.D."/>
            <person name="Kesanakurti P."/>
            <person name="Cullis J."/>
            <person name="Levesque C.A."/>
            <person name="Hambleton S."/>
        </authorList>
    </citation>
    <scope>NUCLEOTIDE SEQUENCE</scope>
    <source>
        <strain evidence="6">DAOMC 238032</strain>
    </source>
</reference>
<organism evidence="6 7">
    <name type="scientific">Tilletia caries</name>
    <name type="common">wheat bunt fungus</name>
    <dbReference type="NCBI Taxonomy" id="13290"/>
    <lineage>
        <taxon>Eukaryota</taxon>
        <taxon>Fungi</taxon>
        <taxon>Dikarya</taxon>
        <taxon>Basidiomycota</taxon>
        <taxon>Ustilaginomycotina</taxon>
        <taxon>Exobasidiomycetes</taxon>
        <taxon>Tilletiales</taxon>
        <taxon>Tilletiaceae</taxon>
        <taxon>Tilletia</taxon>
    </lineage>
</organism>
<evidence type="ECO:0000259" key="4">
    <source>
        <dbReference type="SMART" id="SM00662"/>
    </source>
</evidence>
<dbReference type="PANTHER" id="PTHR11800:SF2">
    <property type="entry name" value="DNA-DIRECTED RNA POLYMERASE II SUBUNIT RPB3"/>
    <property type="match status" value="1"/>
</dbReference>
<dbReference type="GO" id="GO:0006366">
    <property type="term" value="P:transcription by RNA polymerase II"/>
    <property type="evidence" value="ECO:0007669"/>
    <property type="project" value="TreeGrafter"/>
</dbReference>
<dbReference type="Proteomes" id="UP000836402">
    <property type="component" value="Unassembled WGS sequence"/>
</dbReference>
<keyword evidence="8" id="KW-1185">Reference proteome</keyword>
<dbReference type="EMBL" id="LWDD02000637">
    <property type="protein sequence ID" value="KAE8257692.1"/>
    <property type="molecule type" value="Genomic_DNA"/>
</dbReference>
<dbReference type="InterPro" id="IPR011262">
    <property type="entry name" value="DNA-dir_RNA_pol_insert"/>
</dbReference>
<dbReference type="Pfam" id="PF01000">
    <property type="entry name" value="RNA_pol_A_bac"/>
    <property type="match status" value="1"/>
</dbReference>
<dbReference type="HAMAP" id="MF_00320">
    <property type="entry name" value="RNApol_arch_Rpo3"/>
    <property type="match status" value="1"/>
</dbReference>
<feature type="domain" description="DNA-directed RNA polymerase RpoA/D/Rpb3-type" evidence="4">
    <location>
        <begin position="18"/>
        <end position="286"/>
    </location>
</feature>
<dbReference type="SMART" id="SM00662">
    <property type="entry name" value="RPOLD"/>
    <property type="match status" value="1"/>
</dbReference>
<comment type="caution">
    <text evidence="6">The sequence shown here is derived from an EMBL/GenBank/DDBJ whole genome shotgun (WGS) entry which is preliminary data.</text>
</comment>
<evidence type="ECO:0000313" key="7">
    <source>
        <dbReference type="Proteomes" id="UP000077671"/>
    </source>
</evidence>
<accession>A0A177UZX3</accession>
<dbReference type="InterPro" id="IPR036643">
    <property type="entry name" value="RNApol_insert_sf"/>
</dbReference>
<gene>
    <name evidence="6" type="ORF">A4X03_0g4587</name>
    <name evidence="5" type="ORF">JKIAZH3_G557</name>
</gene>
<dbReference type="InterPro" id="IPR011263">
    <property type="entry name" value="DNA-dir_RNA_pol_RpoA/D/Rpb3"/>
</dbReference>
<evidence type="ECO:0000256" key="1">
    <source>
        <dbReference type="ARBA" id="ARBA00022478"/>
    </source>
</evidence>
<dbReference type="InterPro" id="IPR050518">
    <property type="entry name" value="Rpo3/RPB3_RNA_Pol_subunit"/>
</dbReference>
<dbReference type="PANTHER" id="PTHR11800">
    <property type="entry name" value="DNA-DIRECTED RNA POLYMERASE"/>
    <property type="match status" value="1"/>
</dbReference>
<dbReference type="SUPFAM" id="SSF56553">
    <property type="entry name" value="Insert subdomain of RNA polymerase alpha subunit"/>
    <property type="match status" value="1"/>
</dbReference>
<dbReference type="Gene3D" id="3.30.1360.10">
    <property type="entry name" value="RNA polymerase, RBP11-like subunit"/>
    <property type="match status" value="1"/>
</dbReference>